<comment type="caution">
    <text evidence="3">The sequence shown here is derived from an EMBL/GenBank/DDBJ whole genome shotgun (WGS) entry which is preliminary data.</text>
</comment>
<accession>A0A8T6R4M1</accession>
<proteinExistence type="predicted"/>
<protein>
    <submittedName>
        <fullName evidence="3">VOC family protein</fullName>
    </submittedName>
</protein>
<name>A0A8T6R4M1_9MICO</name>
<organism evidence="3 5">
    <name type="scientific">Phycicoccus flavus</name>
    <dbReference type="NCBI Taxonomy" id="2502783"/>
    <lineage>
        <taxon>Bacteria</taxon>
        <taxon>Bacillati</taxon>
        <taxon>Actinomycetota</taxon>
        <taxon>Actinomycetes</taxon>
        <taxon>Micrococcales</taxon>
        <taxon>Intrasporangiaceae</taxon>
        <taxon>Phycicoccus</taxon>
    </lineage>
</organism>
<sequence>MSFIAARVHHVGLIVTDLERSMAFDNDLFDKEPDILTTVDNSAGLSRQFGVGEEPGDAVAKIAFYHVDNTSVELIQVTKPGDDLVQPPVHQAGAKHLCFQTDDIQAAYDDLVSRGIEFQSTPTWFTQDQPDLDGVKFAYFFDPDGNFLEIMEDPGKAGYIGSEQKAGLPRG</sequence>
<dbReference type="GO" id="GO:0046872">
    <property type="term" value="F:metal ion binding"/>
    <property type="evidence" value="ECO:0007669"/>
    <property type="project" value="UniProtKB-KW"/>
</dbReference>
<dbReference type="InterPro" id="IPR029068">
    <property type="entry name" value="Glyas_Bleomycin-R_OHBP_Dase"/>
</dbReference>
<keyword evidence="1" id="KW-0479">Metal-binding</keyword>
<dbReference type="SUPFAM" id="SSF54593">
    <property type="entry name" value="Glyoxalase/Bleomycin resistance protein/Dihydroxybiphenyl dioxygenase"/>
    <property type="match status" value="1"/>
</dbReference>
<dbReference type="RefSeq" id="WP_164896064.1">
    <property type="nucleotide sequence ID" value="NZ_SAYU02000033.1"/>
</dbReference>
<reference evidence="3" key="1">
    <citation type="submission" date="2020-03" db="EMBL/GenBank/DDBJ databases">
        <title>Phycicoccus flavus sp. nov., a novel endophytic actinobacterium isolated from branch of Kandelia candel.</title>
        <authorList>
            <person name="Tuo L."/>
        </authorList>
    </citation>
    <scope>NUCLEOTIDE SEQUENCE</scope>
    <source>
        <strain evidence="3">CMS6Z-2</strain>
    </source>
</reference>
<evidence type="ECO:0000256" key="1">
    <source>
        <dbReference type="ARBA" id="ARBA00022723"/>
    </source>
</evidence>
<dbReference type="InterPro" id="IPR051785">
    <property type="entry name" value="MMCE/EMCE_epimerase"/>
</dbReference>
<dbReference type="Proteomes" id="UP000287866">
    <property type="component" value="Unassembled WGS sequence"/>
</dbReference>
<dbReference type="InterPro" id="IPR004360">
    <property type="entry name" value="Glyas_Fos-R_dOase_dom"/>
</dbReference>
<dbReference type="PANTHER" id="PTHR43048:SF3">
    <property type="entry name" value="METHYLMALONYL-COA EPIMERASE, MITOCHONDRIAL"/>
    <property type="match status" value="1"/>
</dbReference>
<gene>
    <name evidence="3" type="ORF">EPD83_011200</name>
    <name evidence="4" type="ORF">EPD83_011590</name>
</gene>
<keyword evidence="5" id="KW-1185">Reference proteome</keyword>
<evidence type="ECO:0000313" key="5">
    <source>
        <dbReference type="Proteomes" id="UP000287866"/>
    </source>
</evidence>
<dbReference type="PANTHER" id="PTHR43048">
    <property type="entry name" value="METHYLMALONYL-COA EPIMERASE"/>
    <property type="match status" value="1"/>
</dbReference>
<dbReference type="AlphaFoldDB" id="A0A8T6R4M1"/>
<feature type="domain" description="VOC" evidence="2">
    <location>
        <begin position="7"/>
        <end position="153"/>
    </location>
</feature>
<dbReference type="Gene3D" id="3.10.180.10">
    <property type="entry name" value="2,3-Dihydroxybiphenyl 1,2-Dioxygenase, domain 1"/>
    <property type="match status" value="1"/>
</dbReference>
<evidence type="ECO:0000313" key="4">
    <source>
        <dbReference type="EMBL" id="NHA68687.1"/>
    </source>
</evidence>
<evidence type="ECO:0000259" key="2">
    <source>
        <dbReference type="PROSITE" id="PS51819"/>
    </source>
</evidence>
<dbReference type="GO" id="GO:0046491">
    <property type="term" value="P:L-methylmalonyl-CoA metabolic process"/>
    <property type="evidence" value="ECO:0007669"/>
    <property type="project" value="TreeGrafter"/>
</dbReference>
<dbReference type="EMBL" id="SAYU02000033">
    <property type="protein sequence ID" value="NHA68614.1"/>
    <property type="molecule type" value="Genomic_DNA"/>
</dbReference>
<dbReference type="EMBL" id="SAYU02000035">
    <property type="protein sequence ID" value="NHA68687.1"/>
    <property type="molecule type" value="Genomic_DNA"/>
</dbReference>
<dbReference type="InterPro" id="IPR037523">
    <property type="entry name" value="VOC_core"/>
</dbReference>
<evidence type="ECO:0000313" key="3">
    <source>
        <dbReference type="EMBL" id="NHA68614.1"/>
    </source>
</evidence>
<dbReference type="GO" id="GO:0004493">
    <property type="term" value="F:methylmalonyl-CoA epimerase activity"/>
    <property type="evidence" value="ECO:0007669"/>
    <property type="project" value="TreeGrafter"/>
</dbReference>
<dbReference type="Pfam" id="PF00903">
    <property type="entry name" value="Glyoxalase"/>
    <property type="match status" value="1"/>
</dbReference>
<dbReference type="PROSITE" id="PS51819">
    <property type="entry name" value="VOC"/>
    <property type="match status" value="1"/>
</dbReference>